<keyword evidence="2" id="KW-1133">Transmembrane helix</keyword>
<dbReference type="InterPro" id="IPR004883">
    <property type="entry name" value="LOB"/>
</dbReference>
<evidence type="ECO:0000256" key="1">
    <source>
        <dbReference type="ARBA" id="ARBA00005474"/>
    </source>
</evidence>
<feature type="domain" description="LOB" evidence="3">
    <location>
        <begin position="53"/>
        <end position="177"/>
    </location>
</feature>
<reference evidence="4 5" key="1">
    <citation type="journal article" date="2014" name="Agronomy (Basel)">
        <title>A Draft Genome Sequence for Ensete ventricosum, the Drought-Tolerant Tree Against Hunger.</title>
        <authorList>
            <person name="Harrison J."/>
            <person name="Moore K.A."/>
            <person name="Paszkiewicz K."/>
            <person name="Jones T."/>
            <person name="Grant M."/>
            <person name="Ambacheew D."/>
            <person name="Muzemil S."/>
            <person name="Studholme D.J."/>
        </authorList>
    </citation>
    <scope>NUCLEOTIDE SEQUENCE [LARGE SCALE GENOMIC DNA]</scope>
</reference>
<feature type="transmembrane region" description="Helical" evidence="2">
    <location>
        <begin position="103"/>
        <end position="125"/>
    </location>
</feature>
<comment type="caution">
    <text evidence="4">The sequence shown here is derived from an EMBL/GenBank/DDBJ whole genome shotgun (WGS) entry which is preliminary data.</text>
</comment>
<evidence type="ECO:0000313" key="4">
    <source>
        <dbReference type="EMBL" id="RRT49649.1"/>
    </source>
</evidence>
<dbReference type="PANTHER" id="PTHR31301:SF77">
    <property type="entry name" value="LOB DOMAIN-CONTAINING PROTEIN 1-LIKE"/>
    <property type="match status" value="1"/>
</dbReference>
<name>A0A426YD25_ENSVE</name>
<organism evidence="4 5">
    <name type="scientific">Ensete ventricosum</name>
    <name type="common">Abyssinian banana</name>
    <name type="synonym">Musa ensete</name>
    <dbReference type="NCBI Taxonomy" id="4639"/>
    <lineage>
        <taxon>Eukaryota</taxon>
        <taxon>Viridiplantae</taxon>
        <taxon>Streptophyta</taxon>
        <taxon>Embryophyta</taxon>
        <taxon>Tracheophyta</taxon>
        <taxon>Spermatophyta</taxon>
        <taxon>Magnoliopsida</taxon>
        <taxon>Liliopsida</taxon>
        <taxon>Zingiberales</taxon>
        <taxon>Musaceae</taxon>
        <taxon>Ensete</taxon>
    </lineage>
</organism>
<comment type="similarity">
    <text evidence="1">Belongs to the LOB domain-containing protein family.</text>
</comment>
<dbReference type="PROSITE" id="PS50891">
    <property type="entry name" value="LOB"/>
    <property type="match status" value="1"/>
</dbReference>
<dbReference type="EMBL" id="AMZH03013212">
    <property type="protein sequence ID" value="RRT49649.1"/>
    <property type="molecule type" value="Genomic_DNA"/>
</dbReference>
<accession>A0A426YD25</accession>
<protein>
    <recommendedName>
        <fullName evidence="3">LOB domain-containing protein</fullName>
    </recommendedName>
</protein>
<dbReference type="AlphaFoldDB" id="A0A426YD25"/>
<dbReference type="Pfam" id="PF03195">
    <property type="entry name" value="LOB"/>
    <property type="match status" value="2"/>
</dbReference>
<dbReference type="PANTHER" id="PTHR31301">
    <property type="entry name" value="LOB DOMAIN-CONTAINING PROTEIN 4-RELATED"/>
    <property type="match status" value="1"/>
</dbReference>
<dbReference type="Proteomes" id="UP000287651">
    <property type="component" value="Unassembled WGS sequence"/>
</dbReference>
<evidence type="ECO:0000259" key="3">
    <source>
        <dbReference type="PROSITE" id="PS50891"/>
    </source>
</evidence>
<keyword evidence="2" id="KW-0472">Membrane</keyword>
<keyword evidence="2" id="KW-0812">Transmembrane</keyword>
<gene>
    <name evidence="4" type="ORF">B296_00052253</name>
</gene>
<evidence type="ECO:0000256" key="2">
    <source>
        <dbReference type="SAM" id="Phobius"/>
    </source>
</evidence>
<sequence>MEMNSLPLQVATFFLSTGPPQCPNLYILTMAERQLAPCNMEQKVVMVRAKLDLPCAACRTLHRKCDHGCLLAPYFPADESDKFASVHKVFGASNVVKMLRVRVCPLLVCLLLGSTVMMAMAVQVVKEGMKEDAIKSMVYEAHARLQDPVYGCAGIVLCLQRCVEELQGQLRPVHEQVLEAQLQRDQLVSALMGATEVDALLYAHCSE</sequence>
<proteinExistence type="inferred from homology"/>
<evidence type="ECO:0000313" key="5">
    <source>
        <dbReference type="Proteomes" id="UP000287651"/>
    </source>
</evidence>